<protein>
    <recommendedName>
        <fullName evidence="3">NmrA-like domain-containing protein</fullName>
    </recommendedName>
</protein>
<dbReference type="CDD" id="cd05243">
    <property type="entry name" value="SDR_a5"/>
    <property type="match status" value="1"/>
</dbReference>
<dbReference type="Pfam" id="PF05368">
    <property type="entry name" value="NmrA"/>
    <property type="match status" value="1"/>
</dbReference>
<comment type="caution">
    <text evidence="4">The sequence shown here is derived from an EMBL/GenBank/DDBJ whole genome shotgun (WGS) entry which is preliminary data.</text>
</comment>
<dbReference type="InterPro" id="IPR036291">
    <property type="entry name" value="NAD(P)-bd_dom_sf"/>
</dbReference>
<evidence type="ECO:0000256" key="2">
    <source>
        <dbReference type="ARBA" id="ARBA00023276"/>
    </source>
</evidence>
<gene>
    <name evidence="4" type="ORF">A9Q02_16480</name>
</gene>
<dbReference type="PANTHER" id="PTHR47128">
    <property type="match status" value="1"/>
</dbReference>
<dbReference type="GO" id="GO:0015979">
    <property type="term" value="P:photosynthesis"/>
    <property type="evidence" value="ECO:0007669"/>
    <property type="project" value="UniProtKB-KW"/>
</dbReference>
<keyword evidence="1" id="KW-0602">Photosynthesis</keyword>
<evidence type="ECO:0000256" key="1">
    <source>
        <dbReference type="ARBA" id="ARBA00022531"/>
    </source>
</evidence>
<dbReference type="AlphaFoldDB" id="A0A2H3L0R1"/>
<sequence length="312" mass="33383">MILIVGASGKLGHAVAQQTLAAGTAVRALSRQPEQRLATLKAQGAEVVAGDLRDPASLRRACAGVSHVVASAHAIFGRGAERSALVDDQGHRDLIDAAKAAGVRHFCHISARGAAPDHPSAFLRYKYAAEQYLQASGVPFTIVRPTAFLETHAYELLGKALIEQGNVTIFGRGTGRRNFVAVPDIAQLIAQIWADPSAVGQTIEIGGPPANNLTNNEVVTLFEQLTGRSAKVTHVPRGVLRVMSRLLWPLHPGLSQVMAFALHDDIHDTTFDATALLERYPLSLTRLDDWIRAHCVPGSVESARVQAKMPGT</sequence>
<dbReference type="EMBL" id="LYXE01000109">
    <property type="protein sequence ID" value="PDV98237.1"/>
    <property type="molecule type" value="Genomic_DNA"/>
</dbReference>
<dbReference type="RefSeq" id="WP_097653740.1">
    <property type="nucleotide sequence ID" value="NZ_LYXE01000109.1"/>
</dbReference>
<keyword evidence="2" id="KW-0604">Photosystem II</keyword>
<accession>A0A2H3L0R1</accession>
<dbReference type="PANTHER" id="PTHR47128:SF2">
    <property type="entry name" value="PROTEIN HIGH CHLOROPHYLL FLUORESCENCE PHENOTYPE 244, CHLOROPLASTIC"/>
    <property type="match status" value="1"/>
</dbReference>
<evidence type="ECO:0000259" key="3">
    <source>
        <dbReference type="Pfam" id="PF05368"/>
    </source>
</evidence>
<dbReference type="SUPFAM" id="SSF51735">
    <property type="entry name" value="NAD(P)-binding Rossmann-fold domains"/>
    <property type="match status" value="1"/>
</dbReference>
<dbReference type="Proteomes" id="UP000220922">
    <property type="component" value="Unassembled WGS sequence"/>
</dbReference>
<dbReference type="Gene3D" id="3.40.50.720">
    <property type="entry name" value="NAD(P)-binding Rossmann-like Domain"/>
    <property type="match status" value="1"/>
</dbReference>
<dbReference type="InterPro" id="IPR044256">
    <property type="entry name" value="HCF244-like"/>
</dbReference>
<dbReference type="GO" id="GO:0009523">
    <property type="term" value="C:photosystem II"/>
    <property type="evidence" value="ECO:0007669"/>
    <property type="project" value="UniProtKB-KW"/>
</dbReference>
<evidence type="ECO:0000313" key="4">
    <source>
        <dbReference type="EMBL" id="PDV98237.1"/>
    </source>
</evidence>
<dbReference type="InterPro" id="IPR008030">
    <property type="entry name" value="NmrA-like"/>
</dbReference>
<evidence type="ECO:0000313" key="5">
    <source>
        <dbReference type="Proteomes" id="UP000220922"/>
    </source>
</evidence>
<reference evidence="4 5" key="1">
    <citation type="submission" date="2016-05" db="EMBL/GenBank/DDBJ databases">
        <authorList>
            <person name="Lavstsen T."/>
            <person name="Jespersen J.S."/>
        </authorList>
    </citation>
    <scope>NUCLEOTIDE SEQUENCE [LARGE SCALE GENOMIC DNA]</scope>
    <source>
        <strain evidence="4 5">B7-9</strain>
    </source>
</reference>
<keyword evidence="5" id="KW-1185">Reference proteome</keyword>
<feature type="domain" description="NmrA-like" evidence="3">
    <location>
        <begin position="2"/>
        <end position="250"/>
    </location>
</feature>
<name>A0A2H3L0R1_9CHLR</name>
<proteinExistence type="predicted"/>
<organism evidence="4 5">
    <name type="scientific">Candidatus Chloroploca asiatica</name>
    <dbReference type="NCBI Taxonomy" id="1506545"/>
    <lineage>
        <taxon>Bacteria</taxon>
        <taxon>Bacillati</taxon>
        <taxon>Chloroflexota</taxon>
        <taxon>Chloroflexia</taxon>
        <taxon>Chloroflexales</taxon>
        <taxon>Chloroflexineae</taxon>
        <taxon>Oscillochloridaceae</taxon>
        <taxon>Candidatus Chloroploca</taxon>
    </lineage>
</organism>
<dbReference type="OrthoDB" id="154676at2"/>